<dbReference type="OrthoDB" id="9805307at2"/>
<protein>
    <submittedName>
        <fullName evidence="3">Fumarylpyruvate hydrolase</fullName>
    </submittedName>
</protein>
<dbReference type="PANTHER" id="PTHR11820">
    <property type="entry name" value="ACYLPYRUVASE"/>
    <property type="match status" value="1"/>
</dbReference>
<organism evidence="3 4">
    <name type="scientific">Franzmannia pantelleriensis</name>
    <dbReference type="NCBI Taxonomy" id="48727"/>
    <lineage>
        <taxon>Bacteria</taxon>
        <taxon>Pseudomonadati</taxon>
        <taxon>Pseudomonadota</taxon>
        <taxon>Gammaproteobacteria</taxon>
        <taxon>Oceanospirillales</taxon>
        <taxon>Halomonadaceae</taxon>
        <taxon>Franzmannia</taxon>
    </lineage>
</organism>
<feature type="domain" description="Fumarylacetoacetase-like C-terminal" evidence="2">
    <location>
        <begin position="30"/>
        <end position="231"/>
    </location>
</feature>
<dbReference type="STRING" id="48727.SAMN05192555_11386"/>
<dbReference type="Pfam" id="PF01557">
    <property type="entry name" value="FAA_hydrolase"/>
    <property type="match status" value="1"/>
</dbReference>
<sequence>MSSDSLVIPAPEMATLPVLGGEQRFPVHRIYCVGRNFAAHAVEMGHDPNKEPPFFFQKSSTTLITDSGDFVYPPATQDVHHEVELVVALAKGGEDIPVDQALAHVYGYAVGLDMTRRDIQAEMKKMGRPWDTAKSFEGAAPCGTLAPAAKIGHPDSGAIWLNINGELRQQGNLDQMIWKVPEVISQLSRLFRLRAGDLIMTGTPSGVGSVSIGDILQGGIEGVGELHTRVVAG</sequence>
<keyword evidence="4" id="KW-1185">Reference proteome</keyword>
<keyword evidence="3" id="KW-0670">Pyruvate</keyword>
<keyword evidence="1" id="KW-0479">Metal-binding</keyword>
<proteinExistence type="predicted"/>
<evidence type="ECO:0000313" key="4">
    <source>
        <dbReference type="Proteomes" id="UP000199107"/>
    </source>
</evidence>
<keyword evidence="3" id="KW-0378">Hydrolase</keyword>
<gene>
    <name evidence="3" type="ORF">SAMN05192555_11386</name>
</gene>
<dbReference type="Gene3D" id="3.90.850.10">
    <property type="entry name" value="Fumarylacetoacetase-like, C-terminal domain"/>
    <property type="match status" value="1"/>
</dbReference>
<reference evidence="4" key="1">
    <citation type="submission" date="2016-10" db="EMBL/GenBank/DDBJ databases">
        <authorList>
            <person name="Varghese N."/>
            <person name="Submissions S."/>
        </authorList>
    </citation>
    <scope>NUCLEOTIDE SEQUENCE [LARGE SCALE GENOMIC DNA]</scope>
    <source>
        <strain evidence="4">AAP</strain>
    </source>
</reference>
<dbReference type="SUPFAM" id="SSF56529">
    <property type="entry name" value="FAH"/>
    <property type="match status" value="1"/>
</dbReference>
<dbReference type="InterPro" id="IPR036663">
    <property type="entry name" value="Fumarylacetoacetase_C_sf"/>
</dbReference>
<evidence type="ECO:0000259" key="2">
    <source>
        <dbReference type="Pfam" id="PF01557"/>
    </source>
</evidence>
<dbReference type="GO" id="GO:0046872">
    <property type="term" value="F:metal ion binding"/>
    <property type="evidence" value="ECO:0007669"/>
    <property type="project" value="UniProtKB-KW"/>
</dbReference>
<dbReference type="PANTHER" id="PTHR11820:SF90">
    <property type="entry name" value="FLUTATHIONE S-TRANSFERASE"/>
    <property type="match status" value="1"/>
</dbReference>
<evidence type="ECO:0000313" key="3">
    <source>
        <dbReference type="EMBL" id="SDM45630.1"/>
    </source>
</evidence>
<name>A0A1G9TDC5_9GAMM</name>
<dbReference type="Proteomes" id="UP000199107">
    <property type="component" value="Unassembled WGS sequence"/>
</dbReference>
<evidence type="ECO:0000256" key="1">
    <source>
        <dbReference type="ARBA" id="ARBA00022723"/>
    </source>
</evidence>
<dbReference type="EMBL" id="FNGH01000013">
    <property type="protein sequence ID" value="SDM45630.1"/>
    <property type="molecule type" value="Genomic_DNA"/>
</dbReference>
<dbReference type="GO" id="GO:0018773">
    <property type="term" value="F:acetylpyruvate hydrolase activity"/>
    <property type="evidence" value="ECO:0007669"/>
    <property type="project" value="TreeGrafter"/>
</dbReference>
<dbReference type="AlphaFoldDB" id="A0A1G9TDC5"/>
<accession>A0A1G9TDC5</accession>
<dbReference type="InterPro" id="IPR011234">
    <property type="entry name" value="Fumarylacetoacetase-like_C"/>
</dbReference>
<dbReference type="RefSeq" id="WP_089659558.1">
    <property type="nucleotide sequence ID" value="NZ_FNGH01000013.1"/>
</dbReference>